<comment type="caution">
    <text evidence="3">The sequence shown here is derived from an EMBL/GenBank/DDBJ whole genome shotgun (WGS) entry which is preliminary data.</text>
</comment>
<feature type="transmembrane region" description="Helical" evidence="2">
    <location>
        <begin position="62"/>
        <end position="79"/>
    </location>
</feature>
<accession>A0A6P1CLV7</accession>
<dbReference type="EMBL" id="JAAGVB010000018">
    <property type="protein sequence ID" value="NEW33571.1"/>
    <property type="molecule type" value="Genomic_DNA"/>
</dbReference>
<organism evidence="3 4">
    <name type="scientific">Nocardia cyriacigeorgica</name>
    <dbReference type="NCBI Taxonomy" id="135487"/>
    <lineage>
        <taxon>Bacteria</taxon>
        <taxon>Bacillati</taxon>
        <taxon>Actinomycetota</taxon>
        <taxon>Actinomycetes</taxon>
        <taxon>Mycobacteriales</taxon>
        <taxon>Nocardiaceae</taxon>
        <taxon>Nocardia</taxon>
    </lineage>
</organism>
<feature type="region of interest" description="Disordered" evidence="1">
    <location>
        <begin position="1"/>
        <end position="20"/>
    </location>
</feature>
<proteinExistence type="predicted"/>
<dbReference type="Proteomes" id="UP000471166">
    <property type="component" value="Unassembled WGS sequence"/>
</dbReference>
<feature type="transmembrane region" description="Helical" evidence="2">
    <location>
        <begin position="91"/>
        <end position="112"/>
    </location>
</feature>
<dbReference type="AlphaFoldDB" id="A0A6P1CLV7"/>
<feature type="transmembrane region" description="Helical" evidence="2">
    <location>
        <begin position="307"/>
        <end position="327"/>
    </location>
</feature>
<evidence type="ECO:0000313" key="4">
    <source>
        <dbReference type="Proteomes" id="UP000471166"/>
    </source>
</evidence>
<reference evidence="3 4" key="1">
    <citation type="submission" date="2020-01" db="EMBL/GenBank/DDBJ databases">
        <title>Genetics and antimicrobial susceptibilities of Nocardia species isolated from the soil; a comparison with species isolated from humans.</title>
        <authorList>
            <person name="Carrasco G."/>
            <person name="Monzon S."/>
            <person name="Sansegundo M."/>
            <person name="Garcia E."/>
            <person name="Garrido N."/>
            <person name="Medina M.J."/>
            <person name="Villalon P."/>
            <person name="Ramirez-Arocha A.C."/>
            <person name="Jimenez P."/>
            <person name="Cuesta I."/>
            <person name="Valdezate S."/>
        </authorList>
    </citation>
    <scope>NUCLEOTIDE SEQUENCE [LARGE SCALE GENOMIC DNA]</scope>
    <source>
        <strain evidence="3 4">CNM20110626</strain>
    </source>
</reference>
<feature type="region of interest" description="Disordered" evidence="1">
    <location>
        <begin position="334"/>
        <end position="360"/>
    </location>
</feature>
<feature type="transmembrane region" description="Helical" evidence="2">
    <location>
        <begin position="27"/>
        <end position="47"/>
    </location>
</feature>
<sequence length="360" mass="38566">MVASEISSPAAGSAPTRTEHTRPHRPLLVMVGAMTALTIVSACGMVVDDRLLLGESVWLKPLKFGIAFTLYGLTLVWLLRLPHRGRRATWWLGTVFAVTGILDVGFIAVQAARGTFSHFNNADTDPVNVIGQQIFVSGVPGLFLANLVLALILCVQRLADRPTTRAIRAGLVLAVAGMAQAYLMGYTGKQRVLDADGRVVELMAGHTVIDPDVRTELARDGAGMPITHWSTIGGDLRIPHFLGLHGIQVLLLAVIVSAWLAPRVPWLRAERTRAELVGVLALGYAGLFGLTFWQAMRAQPLLRPDSVTVLAWLGLAVVVAGLCVLVYRRARAGGSSSRTPESTGLSAAVRRRGPAAAESR</sequence>
<feature type="transmembrane region" description="Helical" evidence="2">
    <location>
        <begin position="166"/>
        <end position="184"/>
    </location>
</feature>
<keyword evidence="2" id="KW-0812">Transmembrane</keyword>
<gene>
    <name evidence="3" type="ORF">GV791_13500</name>
</gene>
<feature type="transmembrane region" description="Helical" evidence="2">
    <location>
        <begin position="274"/>
        <end position="295"/>
    </location>
</feature>
<feature type="transmembrane region" description="Helical" evidence="2">
    <location>
        <begin position="242"/>
        <end position="262"/>
    </location>
</feature>
<evidence type="ECO:0000256" key="2">
    <source>
        <dbReference type="SAM" id="Phobius"/>
    </source>
</evidence>
<evidence type="ECO:0000256" key="1">
    <source>
        <dbReference type="SAM" id="MobiDB-lite"/>
    </source>
</evidence>
<feature type="transmembrane region" description="Helical" evidence="2">
    <location>
        <begin position="132"/>
        <end position="154"/>
    </location>
</feature>
<name>A0A6P1CLV7_9NOCA</name>
<keyword evidence="2" id="KW-0472">Membrane</keyword>
<evidence type="ECO:0000313" key="3">
    <source>
        <dbReference type="EMBL" id="NEW33571.1"/>
    </source>
</evidence>
<dbReference type="RefSeq" id="WP_163844845.1">
    <property type="nucleotide sequence ID" value="NZ_JAAGVB010000018.1"/>
</dbReference>
<protein>
    <submittedName>
        <fullName evidence="3">Uncharacterized protein</fullName>
    </submittedName>
</protein>
<keyword evidence="2" id="KW-1133">Transmembrane helix</keyword>